<gene>
    <name evidence="1" type="ORF">DSAG12_03734</name>
</gene>
<keyword evidence="2" id="KW-1185">Reference proteome</keyword>
<evidence type="ECO:0000313" key="2">
    <source>
        <dbReference type="Proteomes" id="UP000321408"/>
    </source>
</evidence>
<evidence type="ECO:0000313" key="1">
    <source>
        <dbReference type="EMBL" id="QEE17896.2"/>
    </source>
</evidence>
<sequence>MEEEKNSEIDWKNTYDEQIQGVSPQNIEQKVHHPSFQENLQKTQSYKRKSIRKTIVIILVVLILAYALLVFISSQQPGIFLPAFIICLCLWPIGKSSKKKPYEYVYEKGEQRESNGKIHEAQPSYLPNTRYDQAYIPAYGIPGPTLKKSLDIAPSKTKIYKNFQAAAEYNTSWLNVETQTLNIDSDDEIILSHWTPLRISYKSSVWSSIRNFLMLIVYFGIYAIIQYFRLDRGTGKFDAASQALFFPIVPYVLVCYRSFEKFIKAVLISFIFMGTTMYLLLTFEIISGAGIPFLKYFLFLDEFIPGVVNYIQGATPVSGPLAEALFLLTLVFIFEFIVMILYSLIKTRPYVSMVVSRKAVFIRAKTKKSVWDIIVNIFWIILNPFNISQYKDVQNRIRYNKMTANEGRHHDYSKIEPKDISSLKKKKYQTNLFISLSFIPMLLGIFIGFSFQLIIGIIILGIGVLFLLNTIKKKDKYKIIINVYRSQVEGSWILSHKSDIFRFERVPPSIAKFFQPLSKI</sequence>
<protein>
    <submittedName>
        <fullName evidence="1">Uncharacterized protein</fullName>
    </submittedName>
</protein>
<dbReference type="Proteomes" id="UP000321408">
    <property type="component" value="Chromosome"/>
</dbReference>
<accession>A0A5B9DGP4</accession>
<reference evidence="1 2" key="2">
    <citation type="journal article" date="2024" name="Int. J. Syst. Evol. Microbiol.">
        <title>Promethearchaeum syntrophicum gen. nov., sp. nov., an anaerobic, obligately syntrophic archaeon, the first isolate of the lineage 'Asgard' archaea, and proposal of the new archaeal phylum Promethearchaeota phyl. nov. and kingdom Promethearchaeati regn. nov.</title>
        <authorList>
            <person name="Imachi H."/>
            <person name="Nobu M.K."/>
            <person name="Kato S."/>
            <person name="Takaki Y."/>
            <person name="Miyazaki M."/>
            <person name="Miyata M."/>
            <person name="Ogawara M."/>
            <person name="Saito Y."/>
            <person name="Sakai S."/>
            <person name="Tahara Y.O."/>
            <person name="Takano Y."/>
            <person name="Tasumi E."/>
            <person name="Uematsu K."/>
            <person name="Yoshimura T."/>
            <person name="Itoh T."/>
            <person name="Ohkuma M."/>
            <person name="Takai K."/>
        </authorList>
    </citation>
    <scope>NUCLEOTIDE SEQUENCE [LARGE SCALE GENOMIC DNA]</scope>
    <source>
        <strain evidence="1 2">MK-D1</strain>
    </source>
</reference>
<proteinExistence type="predicted"/>
<organism evidence="1 2">
    <name type="scientific">Promethearchaeum syntrophicum</name>
    <dbReference type="NCBI Taxonomy" id="2594042"/>
    <lineage>
        <taxon>Archaea</taxon>
        <taxon>Promethearchaeati</taxon>
        <taxon>Promethearchaeota</taxon>
        <taxon>Promethearchaeia</taxon>
        <taxon>Promethearchaeales</taxon>
        <taxon>Promethearchaeaceae</taxon>
        <taxon>Promethearchaeum</taxon>
    </lineage>
</organism>
<dbReference type="EMBL" id="CP042905">
    <property type="protein sequence ID" value="QEE17896.2"/>
    <property type="molecule type" value="Genomic_DNA"/>
</dbReference>
<dbReference type="AlphaFoldDB" id="A0A5B9DGP4"/>
<dbReference type="KEGG" id="psyt:DSAG12_03734"/>
<name>A0A5B9DGP4_9ARCH</name>
<reference evidence="1 2" key="1">
    <citation type="journal article" date="2020" name="Nature">
        <title>Isolation of an archaeon at the prokaryote-eukaryote interface.</title>
        <authorList>
            <person name="Imachi H."/>
            <person name="Nobu M.K."/>
            <person name="Nakahara N."/>
            <person name="Morono Y."/>
            <person name="Ogawara M."/>
            <person name="Takaki Y."/>
            <person name="Takano Y."/>
            <person name="Uematsu K."/>
            <person name="Ikuta T."/>
            <person name="Ito M."/>
            <person name="Matsui Y."/>
            <person name="Miyazaki M."/>
            <person name="Murata K."/>
            <person name="Saito Y."/>
            <person name="Sakai S."/>
            <person name="Song C."/>
            <person name="Tasumi E."/>
            <person name="Yamanaka Y."/>
            <person name="Yamaguchi T."/>
            <person name="Kamagata Y."/>
            <person name="Tamaki H."/>
            <person name="Takai K."/>
        </authorList>
    </citation>
    <scope>NUCLEOTIDE SEQUENCE [LARGE SCALE GENOMIC DNA]</scope>
    <source>
        <strain evidence="1 2">MK-D1</strain>
    </source>
</reference>